<keyword evidence="4" id="KW-1185">Reference proteome</keyword>
<name>A0A7G6E211_THEFR</name>
<evidence type="ECO:0000256" key="1">
    <source>
        <dbReference type="ARBA" id="ARBA00023239"/>
    </source>
</evidence>
<protein>
    <submittedName>
        <fullName evidence="3">Enoyl-CoA hydratase</fullName>
    </submittedName>
</protein>
<feature type="domain" description="MaoC-like" evidence="2">
    <location>
        <begin position="15"/>
        <end position="111"/>
    </location>
</feature>
<dbReference type="Pfam" id="PF01575">
    <property type="entry name" value="MaoC_dehydratas"/>
    <property type="match status" value="1"/>
</dbReference>
<evidence type="ECO:0000313" key="4">
    <source>
        <dbReference type="Proteomes" id="UP000515847"/>
    </source>
</evidence>
<dbReference type="RefSeq" id="WP_034422284.1">
    <property type="nucleotide sequence ID" value="NZ_CP045798.1"/>
</dbReference>
<dbReference type="InterPro" id="IPR029069">
    <property type="entry name" value="HotDog_dom_sf"/>
</dbReference>
<proteinExistence type="predicted"/>
<dbReference type="OrthoDB" id="9801625at2"/>
<accession>A0A7G6E211</accession>
<dbReference type="InterPro" id="IPR002539">
    <property type="entry name" value="MaoC-like_dom"/>
</dbReference>
<evidence type="ECO:0000259" key="2">
    <source>
        <dbReference type="Pfam" id="PF01575"/>
    </source>
</evidence>
<gene>
    <name evidence="3" type="ORF">BR63_07200</name>
</gene>
<keyword evidence="1" id="KW-0456">Lyase</keyword>
<dbReference type="EMBL" id="CP045798">
    <property type="protein sequence ID" value="QNB46115.1"/>
    <property type="molecule type" value="Genomic_DNA"/>
</dbReference>
<evidence type="ECO:0000313" key="3">
    <source>
        <dbReference type="EMBL" id="QNB46115.1"/>
    </source>
</evidence>
<dbReference type="PANTHER" id="PTHR43437:SF3">
    <property type="entry name" value="HYDROXYACYL-THIOESTER DEHYDRATASE TYPE 2, MITOCHONDRIAL"/>
    <property type="match status" value="1"/>
</dbReference>
<dbReference type="Gene3D" id="3.10.129.10">
    <property type="entry name" value="Hotdog Thioesterase"/>
    <property type="match status" value="1"/>
</dbReference>
<dbReference type="CDD" id="cd03449">
    <property type="entry name" value="R_hydratase"/>
    <property type="match status" value="1"/>
</dbReference>
<dbReference type="KEGG" id="tfr:BR63_07200"/>
<organism evidence="3 4">
    <name type="scientific">Thermanaerosceptrum fracticalcis</name>
    <dbReference type="NCBI Taxonomy" id="1712410"/>
    <lineage>
        <taxon>Bacteria</taxon>
        <taxon>Bacillati</taxon>
        <taxon>Bacillota</taxon>
        <taxon>Clostridia</taxon>
        <taxon>Eubacteriales</taxon>
        <taxon>Peptococcaceae</taxon>
        <taxon>Thermanaerosceptrum</taxon>
    </lineage>
</organism>
<dbReference type="FunFam" id="3.10.129.10:FF:000042">
    <property type="entry name" value="MaoC domain protein dehydratase"/>
    <property type="match status" value="1"/>
</dbReference>
<sequence>MYKQRTFSELKIGMKESMTKKITKELIGKFAEITDDYNPVHVDEEYAKDTMFGKNIAHGMLSAGLISAVLGTKLPGPGNLYMSQELKFRAPVFIDDVITAWAEIIELNEEKHRVKLATWCENQDGKIVIEGTGMVYFDK</sequence>
<dbReference type="GO" id="GO:0019171">
    <property type="term" value="F:(3R)-hydroxyacyl-[acyl-carrier-protein] dehydratase activity"/>
    <property type="evidence" value="ECO:0007669"/>
    <property type="project" value="TreeGrafter"/>
</dbReference>
<dbReference type="GO" id="GO:0006633">
    <property type="term" value="P:fatty acid biosynthetic process"/>
    <property type="evidence" value="ECO:0007669"/>
    <property type="project" value="TreeGrafter"/>
</dbReference>
<dbReference type="AlphaFoldDB" id="A0A7G6E211"/>
<reference evidence="3 4" key="1">
    <citation type="journal article" date="2019" name="Front. Microbiol.">
        <title>Thermoanaerosceptrum fracticalcis gen. nov. sp. nov., a Novel Fumarate-Fermenting Microorganism From a Deep Fractured Carbonate Aquifer of the US Great Basin.</title>
        <authorList>
            <person name="Hamilton-Brehm S.D."/>
            <person name="Stewart L.E."/>
            <person name="Zavarin M."/>
            <person name="Caldwell M."/>
            <person name="Lawson P.A."/>
            <person name="Onstott T.C."/>
            <person name="Grzymski J."/>
            <person name="Neveux I."/>
            <person name="Lollar B.S."/>
            <person name="Russell C.E."/>
            <person name="Moser D.P."/>
        </authorList>
    </citation>
    <scope>NUCLEOTIDE SEQUENCE [LARGE SCALE GENOMIC DNA]</scope>
    <source>
        <strain evidence="3 4">DRI-13</strain>
    </source>
</reference>
<dbReference type="Proteomes" id="UP000515847">
    <property type="component" value="Chromosome"/>
</dbReference>
<dbReference type="InterPro" id="IPR050965">
    <property type="entry name" value="UPF0336/Enoyl-CoA_hydratase"/>
</dbReference>
<dbReference type="SUPFAM" id="SSF54637">
    <property type="entry name" value="Thioesterase/thiol ester dehydrase-isomerase"/>
    <property type="match status" value="1"/>
</dbReference>
<dbReference type="PANTHER" id="PTHR43437">
    <property type="entry name" value="HYDROXYACYL-THIOESTER DEHYDRATASE TYPE 2, MITOCHONDRIAL-RELATED"/>
    <property type="match status" value="1"/>
</dbReference>